<dbReference type="Pfam" id="PF02949">
    <property type="entry name" value="7tm_6"/>
    <property type="match status" value="1"/>
</dbReference>
<gene>
    <name evidence="10" type="ORF">PVAND_014875</name>
</gene>
<feature type="transmembrane region" description="Helical" evidence="9">
    <location>
        <begin position="152"/>
        <end position="174"/>
    </location>
</feature>
<evidence type="ECO:0000256" key="4">
    <source>
        <dbReference type="ARBA" id="ARBA00022725"/>
    </source>
</evidence>
<sequence>MIVSVLYAGLIQFSIKRSALNLMNGENLFIAMENVALTGAIFLFILKWYLLLHRSHENTKKIVEKLDRQYPHSGIDQLDFNTEIYLRKFKKFFQIHFFMVWASQMQFAMMPVFHQFYGLIKSEEIEWEHIFAINLPFDTINTWWFYWPNLFYGTWLMAYSGMTFFCTDTLYATLTHLITMELNNLAQIMSEIDWDVEDEEAEEKAIKELKKLARIHQQLIEVTEELNKISSPLLFVHALSCLLMLCTVAFLAASGEGHYFMIKYIIAVIFIAWQFFVQCFFGNKMTDASLRVAEGAYNSSWYKATPKYRRIVLQIMMRAQKAQKITGWKFVDINLENFYWVIQTAHSYFSFLKGVYES</sequence>
<dbReference type="GO" id="GO:0005886">
    <property type="term" value="C:plasma membrane"/>
    <property type="evidence" value="ECO:0007669"/>
    <property type="project" value="UniProtKB-SubCell"/>
</dbReference>
<feature type="transmembrane region" description="Helical" evidence="9">
    <location>
        <begin position="259"/>
        <end position="281"/>
    </location>
</feature>
<evidence type="ECO:0000313" key="10">
    <source>
        <dbReference type="EMBL" id="KAG5666867.1"/>
    </source>
</evidence>
<evidence type="ECO:0000313" key="11">
    <source>
        <dbReference type="Proteomes" id="UP001107558"/>
    </source>
</evidence>
<keyword evidence="3 9" id="KW-0812">Transmembrane</keyword>
<dbReference type="Proteomes" id="UP001107558">
    <property type="component" value="Chromosome 4"/>
</dbReference>
<comment type="caution">
    <text evidence="10">The sequence shown here is derived from an EMBL/GenBank/DDBJ whole genome shotgun (WGS) entry which is preliminary data.</text>
</comment>
<dbReference type="GO" id="GO:0005549">
    <property type="term" value="F:odorant binding"/>
    <property type="evidence" value="ECO:0007669"/>
    <property type="project" value="InterPro"/>
</dbReference>
<dbReference type="OrthoDB" id="6617147at2759"/>
<dbReference type="PANTHER" id="PTHR21137:SF44">
    <property type="entry name" value="ODORANT RECEPTOR 13A-RELATED"/>
    <property type="match status" value="1"/>
</dbReference>
<comment type="similarity">
    <text evidence="9">Belongs to the insect chemoreceptor superfamily. Heteromeric odorant receptor channel (TC 1.A.69) family.</text>
</comment>
<proteinExistence type="inferred from homology"/>
<feature type="transmembrane region" description="Helical" evidence="9">
    <location>
        <begin position="28"/>
        <end position="51"/>
    </location>
</feature>
<organism evidence="10 11">
    <name type="scientific">Polypedilum vanderplanki</name>
    <name type="common">Sleeping chironomid midge</name>
    <dbReference type="NCBI Taxonomy" id="319348"/>
    <lineage>
        <taxon>Eukaryota</taxon>
        <taxon>Metazoa</taxon>
        <taxon>Ecdysozoa</taxon>
        <taxon>Arthropoda</taxon>
        <taxon>Hexapoda</taxon>
        <taxon>Insecta</taxon>
        <taxon>Pterygota</taxon>
        <taxon>Neoptera</taxon>
        <taxon>Endopterygota</taxon>
        <taxon>Diptera</taxon>
        <taxon>Nematocera</taxon>
        <taxon>Chironomoidea</taxon>
        <taxon>Chironomidae</taxon>
        <taxon>Chironominae</taxon>
        <taxon>Polypedilum</taxon>
        <taxon>Polypedilum</taxon>
    </lineage>
</organism>
<keyword evidence="8 9" id="KW-0807">Transducer</keyword>
<evidence type="ECO:0000256" key="8">
    <source>
        <dbReference type="ARBA" id="ARBA00023224"/>
    </source>
</evidence>
<protein>
    <recommendedName>
        <fullName evidence="9">Odorant receptor</fullName>
    </recommendedName>
</protein>
<dbReference type="InterPro" id="IPR004117">
    <property type="entry name" value="7tm6_olfct_rcpt"/>
</dbReference>
<name>A0A9J6BBF9_POLVA</name>
<evidence type="ECO:0000256" key="7">
    <source>
        <dbReference type="ARBA" id="ARBA00023170"/>
    </source>
</evidence>
<dbReference type="GO" id="GO:0004984">
    <property type="term" value="F:olfactory receptor activity"/>
    <property type="evidence" value="ECO:0007669"/>
    <property type="project" value="InterPro"/>
</dbReference>
<keyword evidence="5 9" id="KW-1133">Transmembrane helix</keyword>
<keyword evidence="6 9" id="KW-0472">Membrane</keyword>
<dbReference type="EMBL" id="JADBJN010000004">
    <property type="protein sequence ID" value="KAG5666867.1"/>
    <property type="molecule type" value="Genomic_DNA"/>
</dbReference>
<keyword evidence="2 9" id="KW-0716">Sensory transduction</keyword>
<comment type="caution">
    <text evidence="9">Lacks conserved residue(s) required for the propagation of feature annotation.</text>
</comment>
<evidence type="ECO:0000256" key="2">
    <source>
        <dbReference type="ARBA" id="ARBA00022606"/>
    </source>
</evidence>
<keyword evidence="4 9" id="KW-0552">Olfaction</keyword>
<evidence type="ECO:0000256" key="9">
    <source>
        <dbReference type="RuleBase" id="RU351113"/>
    </source>
</evidence>
<accession>A0A9J6BBF9</accession>
<evidence type="ECO:0000256" key="1">
    <source>
        <dbReference type="ARBA" id="ARBA00004141"/>
    </source>
</evidence>
<feature type="transmembrane region" description="Helical" evidence="9">
    <location>
        <begin position="233"/>
        <end position="253"/>
    </location>
</feature>
<dbReference type="GO" id="GO:0007165">
    <property type="term" value="P:signal transduction"/>
    <property type="evidence" value="ECO:0007669"/>
    <property type="project" value="UniProtKB-KW"/>
</dbReference>
<keyword evidence="11" id="KW-1185">Reference proteome</keyword>
<evidence type="ECO:0000256" key="3">
    <source>
        <dbReference type="ARBA" id="ARBA00022692"/>
    </source>
</evidence>
<comment type="subcellular location">
    <subcellularLocation>
        <location evidence="9">Cell membrane</location>
        <topology evidence="9">Multi-pass membrane protein</topology>
    </subcellularLocation>
    <subcellularLocation>
        <location evidence="1">Membrane</location>
        <topology evidence="1">Multi-pass membrane protein</topology>
    </subcellularLocation>
</comment>
<reference evidence="10" key="1">
    <citation type="submission" date="2021-03" db="EMBL/GenBank/DDBJ databases">
        <title>Chromosome level genome of the anhydrobiotic midge Polypedilum vanderplanki.</title>
        <authorList>
            <person name="Yoshida Y."/>
            <person name="Kikawada T."/>
            <person name="Gusev O."/>
        </authorList>
    </citation>
    <scope>NUCLEOTIDE SEQUENCE</scope>
    <source>
        <strain evidence="10">NIAS01</strain>
        <tissue evidence="10">Whole body or cell culture</tissue>
    </source>
</reference>
<feature type="transmembrane region" description="Helical" evidence="9">
    <location>
        <begin position="95"/>
        <end position="117"/>
    </location>
</feature>
<keyword evidence="7 9" id="KW-0675">Receptor</keyword>
<evidence type="ECO:0000256" key="6">
    <source>
        <dbReference type="ARBA" id="ARBA00023136"/>
    </source>
</evidence>
<evidence type="ECO:0000256" key="5">
    <source>
        <dbReference type="ARBA" id="ARBA00022989"/>
    </source>
</evidence>
<dbReference type="PANTHER" id="PTHR21137">
    <property type="entry name" value="ODORANT RECEPTOR"/>
    <property type="match status" value="1"/>
</dbReference>
<dbReference type="AlphaFoldDB" id="A0A9J6BBF9"/>